<accession>A0A915E015</accession>
<proteinExistence type="predicted"/>
<keyword evidence="2" id="KW-1185">Reference proteome</keyword>
<keyword evidence="1" id="KW-0812">Transmembrane</keyword>
<sequence>MGDTKFVGLKNKEVRLNQKLVIYRIRLRESQLLCVQKNFVCAPSKIFLKRNVPQIGSVLQSSLLHWMVFLALLFSSIGGINAAPIIQNNAVFVLDDKNKLAFTLFRPKCLEDSGSLIEAGFSFQNGCDLKMEWSKDSKGVATFNIITDDRLLKVDGSQVQFNLDAESDILFWWKSYFGSLQVQATDESKRPSPTDVYSSASNSLSTLAIVGIVLGVSAFSLYLVSSACCSTAICGRRNAMKRRKKSLAQQFRNRRNLSGRPASLDRRKRPRLRSLSRRNSLRKGICERFLQTPKL</sequence>
<organism evidence="2 3">
    <name type="scientific">Ditylenchus dipsaci</name>
    <dbReference type="NCBI Taxonomy" id="166011"/>
    <lineage>
        <taxon>Eukaryota</taxon>
        <taxon>Metazoa</taxon>
        <taxon>Ecdysozoa</taxon>
        <taxon>Nematoda</taxon>
        <taxon>Chromadorea</taxon>
        <taxon>Rhabditida</taxon>
        <taxon>Tylenchina</taxon>
        <taxon>Tylenchomorpha</taxon>
        <taxon>Sphaerularioidea</taxon>
        <taxon>Anguinidae</taxon>
        <taxon>Anguininae</taxon>
        <taxon>Ditylenchus</taxon>
    </lineage>
</organism>
<evidence type="ECO:0000313" key="2">
    <source>
        <dbReference type="Proteomes" id="UP000887574"/>
    </source>
</evidence>
<feature type="transmembrane region" description="Helical" evidence="1">
    <location>
        <begin position="63"/>
        <end position="86"/>
    </location>
</feature>
<feature type="transmembrane region" description="Helical" evidence="1">
    <location>
        <begin position="207"/>
        <end position="235"/>
    </location>
</feature>
<evidence type="ECO:0000256" key="1">
    <source>
        <dbReference type="SAM" id="Phobius"/>
    </source>
</evidence>
<keyword evidence="1" id="KW-0472">Membrane</keyword>
<dbReference type="WBParaSite" id="jg25012">
    <property type="protein sequence ID" value="jg25012"/>
    <property type="gene ID" value="jg25012"/>
</dbReference>
<dbReference type="Proteomes" id="UP000887574">
    <property type="component" value="Unplaced"/>
</dbReference>
<evidence type="ECO:0000313" key="3">
    <source>
        <dbReference type="WBParaSite" id="jg25012"/>
    </source>
</evidence>
<keyword evidence="1" id="KW-1133">Transmembrane helix</keyword>
<dbReference type="AlphaFoldDB" id="A0A915E015"/>
<name>A0A915E015_9BILA</name>
<protein>
    <submittedName>
        <fullName evidence="3">Uncharacterized protein</fullName>
    </submittedName>
</protein>
<reference evidence="3" key="1">
    <citation type="submission" date="2022-11" db="UniProtKB">
        <authorList>
            <consortium name="WormBaseParasite"/>
        </authorList>
    </citation>
    <scope>IDENTIFICATION</scope>
</reference>